<protein>
    <submittedName>
        <fullName evidence="1">Uncharacterized protein</fullName>
    </submittedName>
</protein>
<reference evidence="1" key="1">
    <citation type="submission" date="2020-06" db="EMBL/GenBank/DDBJ databases">
        <title>Draft genome of Bugula neritina, a colonial animal packing powerful symbionts and potential medicines.</title>
        <authorList>
            <person name="Rayko M."/>
        </authorList>
    </citation>
    <scope>NUCLEOTIDE SEQUENCE [LARGE SCALE GENOMIC DNA]</scope>
    <source>
        <strain evidence="1">Kwan_BN1</strain>
    </source>
</reference>
<sequence>MERQVHQVSALGTTLHSVPCASIYSASDGYKIISAINSLRMAELSGWLRILVTSLILVSCVYADGLQQIQSGILDVVEPVISEENDIRPGCVLAAADFMDRIRMEGDSGIMQVRNVFDHTKAWGTNTGPTRHRLCFQHCNLVYYVDAGTYLLVT</sequence>
<organism evidence="1 2">
    <name type="scientific">Bugula neritina</name>
    <name type="common">Brown bryozoan</name>
    <name type="synonym">Sertularia neritina</name>
    <dbReference type="NCBI Taxonomy" id="10212"/>
    <lineage>
        <taxon>Eukaryota</taxon>
        <taxon>Metazoa</taxon>
        <taxon>Spiralia</taxon>
        <taxon>Lophotrochozoa</taxon>
        <taxon>Bryozoa</taxon>
        <taxon>Gymnolaemata</taxon>
        <taxon>Cheilostomatida</taxon>
        <taxon>Flustrina</taxon>
        <taxon>Buguloidea</taxon>
        <taxon>Bugulidae</taxon>
        <taxon>Bugula</taxon>
    </lineage>
</organism>
<evidence type="ECO:0000313" key="1">
    <source>
        <dbReference type="EMBL" id="KAF6039453.1"/>
    </source>
</evidence>
<keyword evidence="2" id="KW-1185">Reference proteome</keyword>
<evidence type="ECO:0000313" key="2">
    <source>
        <dbReference type="Proteomes" id="UP000593567"/>
    </source>
</evidence>
<comment type="caution">
    <text evidence="1">The sequence shown here is derived from an EMBL/GenBank/DDBJ whole genome shotgun (WGS) entry which is preliminary data.</text>
</comment>
<dbReference type="EMBL" id="VXIV02000259">
    <property type="protein sequence ID" value="KAF6039453.1"/>
    <property type="molecule type" value="Genomic_DNA"/>
</dbReference>
<name>A0A7J7KMU1_BUGNE</name>
<accession>A0A7J7KMU1</accession>
<proteinExistence type="predicted"/>
<gene>
    <name evidence="1" type="ORF">EB796_002245</name>
</gene>
<dbReference type="AlphaFoldDB" id="A0A7J7KMU1"/>
<dbReference type="Proteomes" id="UP000593567">
    <property type="component" value="Unassembled WGS sequence"/>
</dbReference>